<dbReference type="Pfam" id="PF24663">
    <property type="entry name" value="DUF7651"/>
    <property type="match status" value="1"/>
</dbReference>
<dbReference type="OMA" id="EYCLLAK"/>
<dbReference type="InterPro" id="IPR056068">
    <property type="entry name" value="EMF2-like_DUF7651"/>
</dbReference>
<dbReference type="Gramene" id="OIW13155">
    <property type="protein sequence ID" value="OIW13155"/>
    <property type="gene ID" value="TanjilG_07761"/>
</dbReference>
<sequence length="214" mass="24810">MKVSLSLRINGTENVAPLYICLGRQLQLNNKKEKQFSPADYQVSRMFKFQSSPEIDGDIVNAKYQLPEVYKFAEEAQSGSLYILVFTTVKDRISSREAKTDLVPSDEAIPRDFCLCGRVSLQYLYYTWDIDPSFVSSQMGETELTIDLAPYYIKREDREWRLSIEDPYHPDNETAIKKLPMQVYAEEYGAKDRPHYLTYSSRDILSPDLVSIMR</sequence>
<keyword evidence="3" id="KW-1185">Reference proteome</keyword>
<dbReference type="STRING" id="3871.A0A1J7IK57"/>
<dbReference type="Proteomes" id="UP000188354">
    <property type="component" value="Chromosome LG04"/>
</dbReference>
<protein>
    <recommendedName>
        <fullName evidence="1">DUF7651 domain-containing protein</fullName>
    </recommendedName>
</protein>
<feature type="domain" description="DUF7651" evidence="1">
    <location>
        <begin position="1"/>
        <end position="191"/>
    </location>
</feature>
<name>A0A1J7IK57_LUPAN</name>
<evidence type="ECO:0000259" key="1">
    <source>
        <dbReference type="Pfam" id="PF24663"/>
    </source>
</evidence>
<evidence type="ECO:0000313" key="3">
    <source>
        <dbReference type="Proteomes" id="UP000188354"/>
    </source>
</evidence>
<dbReference type="AlphaFoldDB" id="A0A1J7IK57"/>
<dbReference type="EMBL" id="CM007364">
    <property type="protein sequence ID" value="OIW13155.1"/>
    <property type="molecule type" value="Genomic_DNA"/>
</dbReference>
<evidence type="ECO:0000313" key="2">
    <source>
        <dbReference type="EMBL" id="OIW13155.1"/>
    </source>
</evidence>
<gene>
    <name evidence="2" type="ORF">TanjilG_07761</name>
</gene>
<accession>A0A1J7IK57</accession>
<organism evidence="2 3">
    <name type="scientific">Lupinus angustifolius</name>
    <name type="common">Narrow-leaved blue lupine</name>
    <dbReference type="NCBI Taxonomy" id="3871"/>
    <lineage>
        <taxon>Eukaryota</taxon>
        <taxon>Viridiplantae</taxon>
        <taxon>Streptophyta</taxon>
        <taxon>Embryophyta</taxon>
        <taxon>Tracheophyta</taxon>
        <taxon>Spermatophyta</taxon>
        <taxon>Magnoliopsida</taxon>
        <taxon>eudicotyledons</taxon>
        <taxon>Gunneridae</taxon>
        <taxon>Pentapetalae</taxon>
        <taxon>rosids</taxon>
        <taxon>fabids</taxon>
        <taxon>Fabales</taxon>
        <taxon>Fabaceae</taxon>
        <taxon>Papilionoideae</taxon>
        <taxon>50 kb inversion clade</taxon>
        <taxon>genistoids sensu lato</taxon>
        <taxon>core genistoids</taxon>
        <taxon>Genisteae</taxon>
        <taxon>Lupinus</taxon>
    </lineage>
</organism>
<proteinExistence type="predicted"/>
<reference evidence="2 3" key="1">
    <citation type="journal article" date="2017" name="Plant Biotechnol. J.">
        <title>A comprehensive draft genome sequence for lupin (Lupinus angustifolius), an emerging health food: insights into plant-microbe interactions and legume evolution.</title>
        <authorList>
            <person name="Hane J.K."/>
            <person name="Ming Y."/>
            <person name="Kamphuis L.G."/>
            <person name="Nelson M.N."/>
            <person name="Garg G."/>
            <person name="Atkins C.A."/>
            <person name="Bayer P.E."/>
            <person name="Bravo A."/>
            <person name="Bringans S."/>
            <person name="Cannon S."/>
            <person name="Edwards D."/>
            <person name="Foley R."/>
            <person name="Gao L.L."/>
            <person name="Harrison M.J."/>
            <person name="Huang W."/>
            <person name="Hurgobin B."/>
            <person name="Li S."/>
            <person name="Liu C.W."/>
            <person name="McGrath A."/>
            <person name="Morahan G."/>
            <person name="Murray J."/>
            <person name="Weller J."/>
            <person name="Jian J."/>
            <person name="Singh K.B."/>
        </authorList>
    </citation>
    <scope>NUCLEOTIDE SEQUENCE [LARGE SCALE GENOMIC DNA]</scope>
    <source>
        <strain evidence="3">cv. Tanjil</strain>
        <tissue evidence="2">Whole plant</tissue>
    </source>
</reference>